<feature type="region of interest" description="Disordered" evidence="3">
    <location>
        <begin position="1"/>
        <end position="21"/>
    </location>
</feature>
<dbReference type="AlphaFoldDB" id="A0A485L9M9"/>
<evidence type="ECO:0000313" key="4">
    <source>
        <dbReference type="EMBL" id="KAF0690346.1"/>
    </source>
</evidence>
<evidence type="ECO:0000256" key="2">
    <source>
        <dbReference type="SAM" id="Coils"/>
    </source>
</evidence>
<reference evidence="5 6" key="1">
    <citation type="submission" date="2019-03" db="EMBL/GenBank/DDBJ databases">
        <authorList>
            <person name="Gaulin E."/>
            <person name="Dumas B."/>
        </authorList>
    </citation>
    <scope>NUCLEOTIDE SEQUENCE [LARGE SCALE GENOMIC DNA]</scope>
    <source>
        <strain evidence="5">CBS 568.67</strain>
    </source>
</reference>
<proteinExistence type="predicted"/>
<organism evidence="5 6">
    <name type="scientific">Aphanomyces stellatus</name>
    <dbReference type="NCBI Taxonomy" id="120398"/>
    <lineage>
        <taxon>Eukaryota</taxon>
        <taxon>Sar</taxon>
        <taxon>Stramenopiles</taxon>
        <taxon>Oomycota</taxon>
        <taxon>Saprolegniomycetes</taxon>
        <taxon>Saprolegniales</taxon>
        <taxon>Verrucalvaceae</taxon>
        <taxon>Aphanomyces</taxon>
    </lineage>
</organism>
<evidence type="ECO:0000313" key="5">
    <source>
        <dbReference type="EMBL" id="VFT95014.1"/>
    </source>
</evidence>
<name>A0A485L9M9_9STRA</name>
<dbReference type="EMBL" id="CAADRA010006402">
    <property type="protein sequence ID" value="VFT95014.1"/>
    <property type="molecule type" value="Genomic_DNA"/>
</dbReference>
<dbReference type="PANTHER" id="PTHR24119:SF0">
    <property type="entry name" value="ACYL-COA-BINDING DOMAIN-CONTAINING PROTEIN 6"/>
    <property type="match status" value="1"/>
</dbReference>
<sequence>MAARAVSLRQGKKRRRHPGLMEHDDDLLKFIHGVETSAKKILKDHSKRVHDEAARERVEKTRPKPVDEKTSISRDELKSKYGALIIPAPKDKPPDDGGMQMPSLHKPSSIQVHPTTCDTTAPTSLPSLKRHKQDLRDRAAVKLLNSPLYKGLTKTSGTSPTAFKAALAQLDAVDDLRTLGLGGKPNHHRHEHNVERRMCNACWAEPTKNTRCEHSYRGGPGEMELQGATSWSSDDIHFKYRAEREREAAWVASTTLQATDSPVVPILERHPLYDKYFHTVETDNTYVQNLSRAKNQTKQFVLDVNRVWLTNLDHFNTMLGHDVSPSTKGLRGRHDLGAIRQGYSQIQSVSMACALKNTILPSATNDGEAATSLTEPPPPRKPLRLATDGLDTEFTPLSILACGRLDWRGKVPGTVVLSTFPGLWWCTFEFTRPAAMFIRDVKLSSTNTILVTLVLALDSPVLAPTWFAWIPGSVSAPVETDILEPFLTIPLLAVACHAPPSVVSPLDDFLPSTICIPNGCSDDIPDMPMFNAINFRQYLRWSTVRPNFDLDAKAYGIVQGYTNQTGLNGRFSWHSEEADYAVHARNLIVRGGNDPNMYTLNMRHEAVEKISTSGLHSFLAAQEKIREEARLKAQMLEIETKLQAGRLALDAKRAEKRRLELEAQKQAEVRAKMLEGIAAMPERTVGEWKERVAQSHVVREWNGWEEREHTESHVLFYHHSNVALERASSWAPPDGWPSEAEWTGPATENVDEYDDDDASTVDGMGKEDMPSKAATDDADESVDKMAHALAESEAFLRLLQEKLGLPPPRSTKRRRSSVRQPTKDDSSEEDDESDDEDTVAGRVLRILAQDESTAETNSASVKRLTRLQILKEAPQNKPVSPGEGWKRLKPTRLPKSFAKRVYSTTIAGPRAAFINQPNLPLIVGLIDPGKTASYDQPEVVPDFREHFVPDLEAEMTTMKKVLAATAKKATRQTIMEVFKGTTADDEEEAVSEETEADRIAKAVLYARNNNVKELEGMLDEGVNINARDENGNTLFILSCQQGNKNMCKFLMRRRCDMDLQNFRGNTGLHYCYEYKWTELATYLKDKGAKDDIANADGLMCYEGINAEHLATL</sequence>
<dbReference type="Gene3D" id="1.25.40.20">
    <property type="entry name" value="Ankyrin repeat-containing domain"/>
    <property type="match status" value="1"/>
</dbReference>
<protein>
    <submittedName>
        <fullName evidence="5">Aste57867_18277 protein</fullName>
    </submittedName>
</protein>
<feature type="coiled-coil region" evidence="2">
    <location>
        <begin position="619"/>
        <end position="671"/>
    </location>
</feature>
<feature type="region of interest" description="Disordered" evidence="3">
    <location>
        <begin position="802"/>
        <end position="838"/>
    </location>
</feature>
<feature type="compositionally biased region" description="Acidic residues" evidence="3">
    <location>
        <begin position="826"/>
        <end position="838"/>
    </location>
</feature>
<dbReference type="EMBL" id="VJMH01006381">
    <property type="protein sequence ID" value="KAF0690346.1"/>
    <property type="molecule type" value="Genomic_DNA"/>
</dbReference>
<accession>A0A485L9M9</accession>
<keyword evidence="6" id="KW-1185">Reference proteome</keyword>
<dbReference type="InterPro" id="IPR036770">
    <property type="entry name" value="Ankyrin_rpt-contain_sf"/>
</dbReference>
<dbReference type="GO" id="GO:0000062">
    <property type="term" value="F:fatty-acyl-CoA binding"/>
    <property type="evidence" value="ECO:0007669"/>
    <property type="project" value="TreeGrafter"/>
</dbReference>
<evidence type="ECO:0000256" key="1">
    <source>
        <dbReference type="ARBA" id="ARBA00023121"/>
    </source>
</evidence>
<evidence type="ECO:0000256" key="3">
    <source>
        <dbReference type="SAM" id="MobiDB-lite"/>
    </source>
</evidence>
<keyword evidence="2" id="KW-0175">Coiled coil</keyword>
<feature type="region of interest" description="Disordered" evidence="3">
    <location>
        <begin position="41"/>
        <end position="71"/>
    </location>
</feature>
<dbReference type="SMART" id="SM00248">
    <property type="entry name" value="ANK"/>
    <property type="match status" value="2"/>
</dbReference>
<feature type="region of interest" description="Disordered" evidence="3">
    <location>
        <begin position="728"/>
        <end position="783"/>
    </location>
</feature>
<keyword evidence="1" id="KW-0446">Lipid-binding</keyword>
<feature type="compositionally biased region" description="Acidic residues" evidence="3">
    <location>
        <begin position="749"/>
        <end position="759"/>
    </location>
</feature>
<dbReference type="OrthoDB" id="341259at2759"/>
<dbReference type="InterPro" id="IPR002110">
    <property type="entry name" value="Ankyrin_rpt"/>
</dbReference>
<dbReference type="Proteomes" id="UP000332933">
    <property type="component" value="Unassembled WGS sequence"/>
</dbReference>
<reference evidence="4" key="2">
    <citation type="submission" date="2019-06" db="EMBL/GenBank/DDBJ databases">
        <title>Genomics analysis of Aphanomyces spp. identifies a new class of oomycete effector associated with host adaptation.</title>
        <authorList>
            <person name="Gaulin E."/>
        </authorList>
    </citation>
    <scope>NUCLEOTIDE SEQUENCE</scope>
    <source>
        <strain evidence="4">CBS 578.67</strain>
    </source>
</reference>
<evidence type="ECO:0000313" key="6">
    <source>
        <dbReference type="Proteomes" id="UP000332933"/>
    </source>
</evidence>
<gene>
    <name evidence="5" type="primary">Aste57867_18277</name>
    <name evidence="4" type="ORF">As57867_018215</name>
    <name evidence="5" type="ORF">ASTE57867_18277</name>
</gene>
<dbReference type="Pfam" id="PF12796">
    <property type="entry name" value="Ank_2"/>
    <property type="match status" value="1"/>
</dbReference>
<dbReference type="SUPFAM" id="SSF48403">
    <property type="entry name" value="Ankyrin repeat"/>
    <property type="match status" value="1"/>
</dbReference>
<dbReference type="PANTHER" id="PTHR24119">
    <property type="entry name" value="ACYL-COA-BINDING DOMAIN-CONTAINING PROTEIN 6"/>
    <property type="match status" value="1"/>
</dbReference>